<dbReference type="WBParaSite" id="MCU_005867-RA">
    <property type="protein sequence ID" value="MCU_005867-RA"/>
    <property type="gene ID" value="MCU_005867"/>
</dbReference>
<evidence type="ECO:0000313" key="2">
    <source>
        <dbReference type="WBParaSite" id="MCU_005867-RA"/>
    </source>
</evidence>
<feature type="coiled-coil region" evidence="1">
    <location>
        <begin position="147"/>
        <end position="174"/>
    </location>
</feature>
<reference evidence="2" key="1">
    <citation type="submission" date="2019-11" db="UniProtKB">
        <authorList>
            <consortium name="WormBaseParasite"/>
        </authorList>
    </citation>
    <scope>IDENTIFICATION</scope>
</reference>
<protein>
    <submittedName>
        <fullName evidence="2">HAUS-augmin3 domain-containing protein</fullName>
    </submittedName>
</protein>
<accession>A0A5K3F6P0</accession>
<name>A0A5K3F6P0_MESCO</name>
<sequence>MGKCAVFDRKFELNASFCENFLEDFNAITNAKGEINSSDSDGGLLCTWDIKSLVKENYENTAFSDSIIELMKQLYTIAPSVSTGLPSTPISTARSTDPLKSESTRLENANYLTESTKLHLLAEEAQLKAEIDFLNAYLNGEPGCGSESISQDDIKDLESECSSLKRECLELIRLLASGESLEASRLQSERRKAQQDFCIELLDRKIDEARLELSKLNIMQDILTLEDEGLSEVSTCFEKITAALRRYRAVTMDVSTRFQHDGDSGGKENSRPVLPEFDAVDTKLQLILVKLLKGSTANLDCSNKNKLNKRLLAQLDERLSQLDAKKVESLAAMEEYLHSARVLNDLLGKALRRLDCSEEHPQQFRDTSVESPAFYWNSLSPFTGVIPQRLIDRLQQTRMDLDALTLNLHNLEMSYELNSN</sequence>
<evidence type="ECO:0000256" key="1">
    <source>
        <dbReference type="SAM" id="Coils"/>
    </source>
</evidence>
<dbReference type="AlphaFoldDB" id="A0A5K3F6P0"/>
<organism evidence="2">
    <name type="scientific">Mesocestoides corti</name>
    <name type="common">Flatworm</name>
    <dbReference type="NCBI Taxonomy" id="53468"/>
    <lineage>
        <taxon>Eukaryota</taxon>
        <taxon>Metazoa</taxon>
        <taxon>Spiralia</taxon>
        <taxon>Lophotrochozoa</taxon>
        <taxon>Platyhelminthes</taxon>
        <taxon>Cestoda</taxon>
        <taxon>Eucestoda</taxon>
        <taxon>Cyclophyllidea</taxon>
        <taxon>Mesocestoididae</taxon>
        <taxon>Mesocestoides</taxon>
    </lineage>
</organism>
<proteinExistence type="predicted"/>
<keyword evidence="1" id="KW-0175">Coiled coil</keyword>